<reference evidence="5" key="1">
    <citation type="submission" date="2020-10" db="EMBL/GenBank/DDBJ databases">
        <authorList>
            <person name="Gilroy R."/>
        </authorList>
    </citation>
    <scope>NUCLEOTIDE SEQUENCE</scope>
    <source>
        <strain evidence="5">ChiW16-3235</strain>
    </source>
</reference>
<dbReference type="GO" id="GO:0016887">
    <property type="term" value="F:ATP hydrolysis activity"/>
    <property type="evidence" value="ECO:0007669"/>
    <property type="project" value="InterPro"/>
</dbReference>
<keyword evidence="1" id="KW-0813">Transport</keyword>
<dbReference type="PROSITE" id="PS00211">
    <property type="entry name" value="ABC_TRANSPORTER_1"/>
    <property type="match status" value="1"/>
</dbReference>
<dbReference type="PROSITE" id="PS50893">
    <property type="entry name" value="ABC_TRANSPORTER_2"/>
    <property type="match status" value="1"/>
</dbReference>
<dbReference type="PANTHER" id="PTHR42939">
    <property type="entry name" value="ABC TRANSPORTER ATP-BINDING PROTEIN ALBC-RELATED"/>
    <property type="match status" value="1"/>
</dbReference>
<dbReference type="EMBL" id="DVHK01000069">
    <property type="protein sequence ID" value="HIR66992.1"/>
    <property type="molecule type" value="Genomic_DNA"/>
</dbReference>
<dbReference type="GO" id="GO:0005524">
    <property type="term" value="F:ATP binding"/>
    <property type="evidence" value="ECO:0007669"/>
    <property type="project" value="UniProtKB-KW"/>
</dbReference>
<evidence type="ECO:0000256" key="1">
    <source>
        <dbReference type="ARBA" id="ARBA00022448"/>
    </source>
</evidence>
<dbReference type="AlphaFoldDB" id="A0A9D1E6E6"/>
<accession>A0A9D1E6E6</accession>
<dbReference type="Gene3D" id="3.40.50.300">
    <property type="entry name" value="P-loop containing nucleotide triphosphate hydrolases"/>
    <property type="match status" value="1"/>
</dbReference>
<dbReference type="Proteomes" id="UP000823913">
    <property type="component" value="Unassembled WGS sequence"/>
</dbReference>
<feature type="domain" description="ABC transporter" evidence="4">
    <location>
        <begin position="1"/>
        <end position="227"/>
    </location>
</feature>
<dbReference type="InterPro" id="IPR003439">
    <property type="entry name" value="ABC_transporter-like_ATP-bd"/>
</dbReference>
<dbReference type="InterPro" id="IPR017871">
    <property type="entry name" value="ABC_transporter-like_CS"/>
</dbReference>
<evidence type="ECO:0000313" key="6">
    <source>
        <dbReference type="Proteomes" id="UP000823913"/>
    </source>
</evidence>
<keyword evidence="3 5" id="KW-0067">ATP-binding</keyword>
<evidence type="ECO:0000313" key="5">
    <source>
        <dbReference type="EMBL" id="HIR66992.1"/>
    </source>
</evidence>
<dbReference type="SMART" id="SM00382">
    <property type="entry name" value="AAA"/>
    <property type="match status" value="1"/>
</dbReference>
<evidence type="ECO:0000259" key="4">
    <source>
        <dbReference type="PROSITE" id="PS50893"/>
    </source>
</evidence>
<name>A0A9D1E6E6_9FIRM</name>
<reference evidence="5" key="2">
    <citation type="journal article" date="2021" name="PeerJ">
        <title>Extensive microbial diversity within the chicken gut microbiome revealed by metagenomics and culture.</title>
        <authorList>
            <person name="Gilroy R."/>
            <person name="Ravi A."/>
            <person name="Getino M."/>
            <person name="Pursley I."/>
            <person name="Horton D.L."/>
            <person name="Alikhan N.F."/>
            <person name="Baker D."/>
            <person name="Gharbi K."/>
            <person name="Hall N."/>
            <person name="Watson M."/>
            <person name="Adriaenssens E.M."/>
            <person name="Foster-Nyarko E."/>
            <person name="Jarju S."/>
            <person name="Secka A."/>
            <person name="Antonio M."/>
            <person name="Oren A."/>
            <person name="Chaudhuri R.R."/>
            <person name="La Ragione R."/>
            <person name="Hildebrand F."/>
            <person name="Pallen M.J."/>
        </authorList>
    </citation>
    <scope>NUCLEOTIDE SEQUENCE</scope>
    <source>
        <strain evidence="5">ChiW16-3235</strain>
    </source>
</reference>
<dbReference type="PANTHER" id="PTHR42939:SF3">
    <property type="entry name" value="ABC TRANSPORTER ATP-BINDING COMPONENT"/>
    <property type="match status" value="1"/>
</dbReference>
<dbReference type="Pfam" id="PF00005">
    <property type="entry name" value="ABC_tran"/>
    <property type="match status" value="1"/>
</dbReference>
<dbReference type="InterPro" id="IPR027417">
    <property type="entry name" value="P-loop_NTPase"/>
</dbReference>
<protein>
    <submittedName>
        <fullName evidence="5">ABC transporter ATP-binding protein</fullName>
    </submittedName>
</protein>
<comment type="caution">
    <text evidence="5">The sequence shown here is derived from an EMBL/GenBank/DDBJ whole genome shotgun (WGS) entry which is preliminary data.</text>
</comment>
<dbReference type="CDD" id="cd03230">
    <property type="entry name" value="ABC_DR_subfamily_A"/>
    <property type="match status" value="1"/>
</dbReference>
<evidence type="ECO:0000256" key="2">
    <source>
        <dbReference type="ARBA" id="ARBA00022741"/>
    </source>
</evidence>
<gene>
    <name evidence="5" type="ORF">IAB94_02955</name>
</gene>
<proteinExistence type="predicted"/>
<organism evidence="5 6">
    <name type="scientific">Candidatus Coproplasma avicola</name>
    <dbReference type="NCBI Taxonomy" id="2840744"/>
    <lineage>
        <taxon>Bacteria</taxon>
        <taxon>Bacillati</taxon>
        <taxon>Bacillota</taxon>
        <taxon>Clostridia</taxon>
        <taxon>Eubacteriales</taxon>
        <taxon>Candidatus Coproplasma</taxon>
    </lineage>
</organism>
<dbReference type="InterPro" id="IPR003593">
    <property type="entry name" value="AAA+_ATPase"/>
</dbReference>
<dbReference type="SUPFAM" id="SSF52540">
    <property type="entry name" value="P-loop containing nucleoside triphosphate hydrolases"/>
    <property type="match status" value="1"/>
</dbReference>
<sequence>MLSIKGLNKHYQNFSVENVTFDIPDGTVVGLIGENGAGKSTVIKCILGAVHPDGGEILLDGKSINRLSKSEKQKISFVFDDMGLPGELNLDMLGKVLSNVFERWNNEKFMQLVQKFGLPEKKVIKEFSKGMKMKAAIAVSLSYDSHILILDEPTGGLDPVVRDEILELIYDYNRQEKHAALISSHITSDLEKICDYIVYLHGGKVLFNEEKDELLGMYGIYCVNDRQLDELDKTAVVRVLRREYGTDILAIKQKMPRDFEFKPANLDDIMLFYSKGESVC</sequence>
<dbReference type="InterPro" id="IPR051782">
    <property type="entry name" value="ABC_Transporter_VariousFunc"/>
</dbReference>
<evidence type="ECO:0000256" key="3">
    <source>
        <dbReference type="ARBA" id="ARBA00022840"/>
    </source>
</evidence>
<keyword evidence="2" id="KW-0547">Nucleotide-binding</keyword>